<protein>
    <submittedName>
        <fullName evidence="2">Uncharacterized protein</fullName>
    </submittedName>
</protein>
<keyword evidence="3" id="KW-1185">Reference proteome</keyword>
<gene>
    <name evidence="2" type="ORF">HID58_048293</name>
</gene>
<dbReference type="Proteomes" id="UP000824890">
    <property type="component" value="Unassembled WGS sequence"/>
</dbReference>
<feature type="compositionally biased region" description="Basic and acidic residues" evidence="1">
    <location>
        <begin position="36"/>
        <end position="48"/>
    </location>
</feature>
<dbReference type="InterPro" id="IPR036691">
    <property type="entry name" value="Endo/exonu/phosph_ase_sf"/>
</dbReference>
<evidence type="ECO:0000256" key="1">
    <source>
        <dbReference type="SAM" id="MobiDB-lite"/>
    </source>
</evidence>
<accession>A0ABQ8B1P6</accession>
<evidence type="ECO:0000313" key="2">
    <source>
        <dbReference type="EMBL" id="KAH0898725.1"/>
    </source>
</evidence>
<feature type="region of interest" description="Disordered" evidence="1">
    <location>
        <begin position="1"/>
        <end position="48"/>
    </location>
</feature>
<dbReference type="SUPFAM" id="SSF56219">
    <property type="entry name" value="DNase I-like"/>
    <property type="match status" value="1"/>
</dbReference>
<evidence type="ECO:0000313" key="3">
    <source>
        <dbReference type="Proteomes" id="UP000824890"/>
    </source>
</evidence>
<comment type="caution">
    <text evidence="2">The sequence shown here is derived from an EMBL/GenBank/DDBJ whole genome shotgun (WGS) entry which is preliminary data.</text>
</comment>
<feature type="region of interest" description="Disordered" evidence="1">
    <location>
        <begin position="131"/>
        <end position="155"/>
    </location>
</feature>
<organism evidence="2 3">
    <name type="scientific">Brassica napus</name>
    <name type="common">Rape</name>
    <dbReference type="NCBI Taxonomy" id="3708"/>
    <lineage>
        <taxon>Eukaryota</taxon>
        <taxon>Viridiplantae</taxon>
        <taxon>Streptophyta</taxon>
        <taxon>Embryophyta</taxon>
        <taxon>Tracheophyta</taxon>
        <taxon>Spermatophyta</taxon>
        <taxon>Magnoliopsida</taxon>
        <taxon>eudicotyledons</taxon>
        <taxon>Gunneridae</taxon>
        <taxon>Pentapetalae</taxon>
        <taxon>rosids</taxon>
        <taxon>malvids</taxon>
        <taxon>Brassicales</taxon>
        <taxon>Brassicaceae</taxon>
        <taxon>Brassiceae</taxon>
        <taxon>Brassica</taxon>
    </lineage>
</organism>
<dbReference type="Gene3D" id="3.60.10.10">
    <property type="entry name" value="Endonuclease/exonuclease/phosphatase"/>
    <property type="match status" value="1"/>
</dbReference>
<feature type="region of interest" description="Disordered" evidence="1">
    <location>
        <begin position="93"/>
        <end position="115"/>
    </location>
</feature>
<feature type="non-terminal residue" evidence="2">
    <location>
        <position position="511"/>
    </location>
</feature>
<sequence>CRAFQHGDCNKPVSRAGVYLGEREPIGGGPQNTEKPALEDTREARDPGRWALVTGKSGATLSQGKVKEVAICASPNGFQILRDIQEEGEIEEDVAEEDEDEEEVGGGVNKEHYCDPSGRDITDNGNMAMHTHNSSTRGRGRGSKRYMANSKGSSAATERAGKYEESFLSEALMSSIFAWNMRGFNKPRKQRAVRYWVKATKLSFETRMKEDNFQKVFDATFSGWNCVNNYASHSWGGFDDVEVCPVSSSMQMVTVWVRYKATGDTFLSFFIYASNSATERKELWGELESIGRQVADNPWIIQGDFNVALSPEEHSRDILPGNMKPFKFFNHVANHPRFLDVVSQVWNTSAWNTSAPLFHSRLALKRFHEKLKSLKSEMRALNRDLYGDLPGRLKKAYDDLCEKQTEAMHNPQTSTFEAASDAWEHWHHISGIEEQFYYQKSRVQWIGLGDRNSRFFHKSKYENMIRRILTADGRILTSPSNIKCEAVRHYEDFLNDSQEGATGISQEALRS</sequence>
<name>A0ABQ8B1P6_BRANA</name>
<feature type="compositionally biased region" description="Acidic residues" evidence="1">
    <location>
        <begin position="93"/>
        <end position="104"/>
    </location>
</feature>
<proteinExistence type="predicted"/>
<dbReference type="EMBL" id="JAGKQM010000012">
    <property type="protein sequence ID" value="KAH0898725.1"/>
    <property type="molecule type" value="Genomic_DNA"/>
</dbReference>
<reference evidence="2 3" key="1">
    <citation type="submission" date="2021-05" db="EMBL/GenBank/DDBJ databases">
        <title>Genome Assembly of Synthetic Allotetraploid Brassica napus Reveals Homoeologous Exchanges between Subgenomes.</title>
        <authorList>
            <person name="Davis J.T."/>
        </authorList>
    </citation>
    <scope>NUCLEOTIDE SEQUENCE [LARGE SCALE GENOMIC DNA]</scope>
    <source>
        <strain evidence="3">cv. Da-Ae</strain>
        <tissue evidence="2">Seedling</tissue>
    </source>
</reference>
<feature type="non-terminal residue" evidence="2">
    <location>
        <position position="1"/>
    </location>
</feature>